<protein>
    <recommendedName>
        <fullName evidence="4">ARM repeat-containing protein</fullName>
    </recommendedName>
</protein>
<dbReference type="AlphaFoldDB" id="A0A2H3J7P6"/>
<feature type="compositionally biased region" description="Low complexity" evidence="1">
    <location>
        <begin position="649"/>
        <end position="659"/>
    </location>
</feature>
<dbReference type="Proteomes" id="UP000218811">
    <property type="component" value="Unassembled WGS sequence"/>
</dbReference>
<gene>
    <name evidence="2" type="ORF">WOLCODRAFT_130785</name>
</gene>
<dbReference type="GO" id="GO:0005085">
    <property type="term" value="F:guanyl-nucleotide exchange factor activity"/>
    <property type="evidence" value="ECO:0007669"/>
    <property type="project" value="InterPro"/>
</dbReference>
<reference evidence="2 3" key="1">
    <citation type="journal article" date="2012" name="Science">
        <title>The Paleozoic origin of enzymatic lignin decomposition reconstructed from 31 fungal genomes.</title>
        <authorList>
            <person name="Floudas D."/>
            <person name="Binder M."/>
            <person name="Riley R."/>
            <person name="Barry K."/>
            <person name="Blanchette R.A."/>
            <person name="Henrissat B."/>
            <person name="Martinez A.T."/>
            <person name="Otillar R."/>
            <person name="Spatafora J.W."/>
            <person name="Yadav J.S."/>
            <person name="Aerts A."/>
            <person name="Benoit I."/>
            <person name="Boyd A."/>
            <person name="Carlson A."/>
            <person name="Copeland A."/>
            <person name="Coutinho P.M."/>
            <person name="de Vries R.P."/>
            <person name="Ferreira P."/>
            <person name="Findley K."/>
            <person name="Foster B."/>
            <person name="Gaskell J."/>
            <person name="Glotzer D."/>
            <person name="Gorecki P."/>
            <person name="Heitman J."/>
            <person name="Hesse C."/>
            <person name="Hori C."/>
            <person name="Igarashi K."/>
            <person name="Jurgens J.A."/>
            <person name="Kallen N."/>
            <person name="Kersten P."/>
            <person name="Kohler A."/>
            <person name="Kuees U."/>
            <person name="Kumar T.K.A."/>
            <person name="Kuo A."/>
            <person name="LaButti K."/>
            <person name="Larrondo L.F."/>
            <person name="Lindquist E."/>
            <person name="Ling A."/>
            <person name="Lombard V."/>
            <person name="Lucas S."/>
            <person name="Lundell T."/>
            <person name="Martin R."/>
            <person name="McLaughlin D.J."/>
            <person name="Morgenstern I."/>
            <person name="Morin E."/>
            <person name="Murat C."/>
            <person name="Nagy L.G."/>
            <person name="Nolan M."/>
            <person name="Ohm R.A."/>
            <person name="Patyshakuliyeva A."/>
            <person name="Rokas A."/>
            <person name="Ruiz-Duenas F.J."/>
            <person name="Sabat G."/>
            <person name="Salamov A."/>
            <person name="Samejima M."/>
            <person name="Schmutz J."/>
            <person name="Slot J.C."/>
            <person name="St John F."/>
            <person name="Stenlid J."/>
            <person name="Sun H."/>
            <person name="Sun S."/>
            <person name="Syed K."/>
            <person name="Tsang A."/>
            <person name="Wiebenga A."/>
            <person name="Young D."/>
            <person name="Pisabarro A."/>
            <person name="Eastwood D.C."/>
            <person name="Martin F."/>
            <person name="Cullen D."/>
            <person name="Grigoriev I.V."/>
            <person name="Hibbett D.S."/>
        </authorList>
    </citation>
    <scope>NUCLEOTIDE SEQUENCE [LARGE SCALE GENOMIC DNA]</scope>
    <source>
        <strain evidence="2 3">MD-104</strain>
    </source>
</reference>
<dbReference type="InterPro" id="IPR011989">
    <property type="entry name" value="ARM-like"/>
</dbReference>
<dbReference type="OrthoDB" id="26149at2759"/>
<keyword evidence="3" id="KW-1185">Reference proteome</keyword>
<evidence type="ECO:0000313" key="3">
    <source>
        <dbReference type="Proteomes" id="UP000218811"/>
    </source>
</evidence>
<evidence type="ECO:0008006" key="4">
    <source>
        <dbReference type="Google" id="ProtNLM"/>
    </source>
</evidence>
<dbReference type="STRING" id="742152.A0A2H3J7P6"/>
<dbReference type="InterPro" id="IPR016024">
    <property type="entry name" value="ARM-type_fold"/>
</dbReference>
<organism evidence="2 3">
    <name type="scientific">Wolfiporia cocos (strain MD-104)</name>
    <name type="common">Brown rot fungus</name>
    <dbReference type="NCBI Taxonomy" id="742152"/>
    <lineage>
        <taxon>Eukaryota</taxon>
        <taxon>Fungi</taxon>
        <taxon>Dikarya</taxon>
        <taxon>Basidiomycota</taxon>
        <taxon>Agaricomycotina</taxon>
        <taxon>Agaricomycetes</taxon>
        <taxon>Polyporales</taxon>
        <taxon>Phaeolaceae</taxon>
        <taxon>Wolfiporia</taxon>
    </lineage>
</organism>
<dbReference type="OMA" id="PRRALDM"/>
<evidence type="ECO:0000256" key="1">
    <source>
        <dbReference type="SAM" id="MobiDB-lite"/>
    </source>
</evidence>
<dbReference type="InterPro" id="IPR040144">
    <property type="entry name" value="RAP1GDS1"/>
</dbReference>
<evidence type="ECO:0000313" key="2">
    <source>
        <dbReference type="EMBL" id="PCH38246.1"/>
    </source>
</evidence>
<name>A0A2H3J7P6_WOLCO</name>
<feature type="region of interest" description="Disordered" evidence="1">
    <location>
        <begin position="645"/>
        <end position="669"/>
    </location>
</feature>
<accession>A0A2H3J7P6</accession>
<dbReference type="EMBL" id="KB467942">
    <property type="protein sequence ID" value="PCH38246.1"/>
    <property type="molecule type" value="Genomic_DNA"/>
</dbReference>
<dbReference type="PANTHER" id="PTHR10957">
    <property type="entry name" value="RAP1 GTPASE-GDP DISSOCIATION STIMULATOR 1"/>
    <property type="match status" value="1"/>
</dbReference>
<sequence length="753" mass="80961">MSSTSKLAYASKLGDCVARLDINPPDQWQEVATTAQRLADDLRVKDVEQQSALGRTLLPQTLTSLLKGAIKGAIKGAVADDSARKTAIYEILRVAANLCMDHDENRSHLLEAGFPQTVVTMLEGYAENVRSDDTSPLPLPIPDLKVVKTSIGFLLNASIGYEPVRFRLIALETAMTILKLSMAAYPPGAWLTAQLPVDAGYTDAEQFALESWNLRSGMSSWAWRALSELRDDPDESAQARPLFGPDALPFLTRPLRAFIPPYLSPPPLFTGSPARHSLVQADFDLLEEVCGIIESLCLDVEDVRLSLARGLTFSDGEHGGVACLFDMLAFIDRGDYPLYWSSEFSGERSTWEKGFDICKAAIVKAVVEVAAEDKNTDTLWDDSQPRKPGGEFVDTMVQWIRKHKSLKETNRDDLIICATLSLGNLSRRDAHATALVRQPISLVPDLATILEPDTDIKVKHGVVGLLKHLAQSQGNRAAMGEAGIIQRLASSQVWGEKADIAEIVQVSAIGVAKHMCNGNAENVFALIAPPRDAASGTPLDQILALVRRSDSIAVKSEGTRVLVNAVKSLWSSDPSADGEKSKKRQEAMHAIVTPACASALAQLVGRSKKYPILINEGVVALSLLSTHANGGTLVLDAILNPLPSEVIRPSQSQPPSAAPTEGSSDMGPRSALDMLVTVLRGTENSAPVEVRANVCALLGQLGRKGVVAEDRATDVARLQESTNDLLVSAAADTAGNVKMAGAAKRTLEAWSQV</sequence>
<proteinExistence type="predicted"/>
<dbReference type="SUPFAM" id="SSF48371">
    <property type="entry name" value="ARM repeat"/>
    <property type="match status" value="1"/>
</dbReference>
<dbReference type="Gene3D" id="1.25.10.10">
    <property type="entry name" value="Leucine-rich Repeat Variant"/>
    <property type="match status" value="1"/>
</dbReference>